<evidence type="ECO:0000313" key="3">
    <source>
        <dbReference type="Proteomes" id="UP000295680"/>
    </source>
</evidence>
<dbReference type="Proteomes" id="UP000295680">
    <property type="component" value="Unassembled WGS sequence"/>
</dbReference>
<dbReference type="Pfam" id="PF14452">
    <property type="entry name" value="Multi_ubiq"/>
    <property type="match status" value="1"/>
</dbReference>
<evidence type="ECO:0000259" key="1">
    <source>
        <dbReference type="Pfam" id="PF14452"/>
    </source>
</evidence>
<dbReference type="AlphaFoldDB" id="A0A4R2JV70"/>
<dbReference type="EMBL" id="SLWS01000002">
    <property type="protein sequence ID" value="TCO62942.1"/>
    <property type="molecule type" value="Genomic_DNA"/>
</dbReference>
<gene>
    <name evidence="2" type="ORF">EV192_1021082</name>
</gene>
<name>A0A4R2JV70_9PSEU</name>
<organism evidence="2 3">
    <name type="scientific">Actinocrispum wychmicini</name>
    <dbReference type="NCBI Taxonomy" id="1213861"/>
    <lineage>
        <taxon>Bacteria</taxon>
        <taxon>Bacillati</taxon>
        <taxon>Actinomycetota</taxon>
        <taxon>Actinomycetes</taxon>
        <taxon>Pseudonocardiales</taxon>
        <taxon>Pseudonocardiaceae</taxon>
        <taxon>Actinocrispum</taxon>
    </lineage>
</organism>
<comment type="caution">
    <text evidence="2">The sequence shown here is derived from an EMBL/GenBank/DDBJ whole genome shotgun (WGS) entry which is preliminary data.</text>
</comment>
<evidence type="ECO:0000313" key="2">
    <source>
        <dbReference type="EMBL" id="TCO62942.1"/>
    </source>
</evidence>
<sequence>MSPGNNPGHGEHAVTIFVNTREFQWDKREISYEEVYNLAFPNEPLNDGDVARVEYSRGHNGGGAGSLQPGGTVKVKENMVFDVYVTVRS</sequence>
<dbReference type="OrthoDB" id="256126at2"/>
<reference evidence="2 3" key="1">
    <citation type="submission" date="2019-03" db="EMBL/GenBank/DDBJ databases">
        <title>Genomic Encyclopedia of Type Strains, Phase IV (KMG-IV): sequencing the most valuable type-strain genomes for metagenomic binning, comparative biology and taxonomic classification.</title>
        <authorList>
            <person name="Goeker M."/>
        </authorList>
    </citation>
    <scope>NUCLEOTIDE SEQUENCE [LARGE SCALE GENOMIC DNA]</scope>
    <source>
        <strain evidence="2 3">DSM 45934</strain>
    </source>
</reference>
<dbReference type="RefSeq" id="WP_132115072.1">
    <property type="nucleotide sequence ID" value="NZ_SLWS01000002.1"/>
</dbReference>
<dbReference type="InterPro" id="IPR027802">
    <property type="entry name" value="Multi-ubiquitin_dom"/>
</dbReference>
<accession>A0A4R2JV70</accession>
<keyword evidence="3" id="KW-1185">Reference proteome</keyword>
<proteinExistence type="predicted"/>
<feature type="domain" description="Multi-ubiquitin" evidence="1">
    <location>
        <begin position="14"/>
        <end position="83"/>
    </location>
</feature>
<protein>
    <submittedName>
        <fullName evidence="2">Multiubiquitin</fullName>
    </submittedName>
</protein>